<sequence>MLRGKCPHGDKEVLYVCMYNMYFTCSIYCT</sequence>
<accession>A0A0E9XYR7</accession>
<proteinExistence type="predicted"/>
<evidence type="ECO:0000313" key="1">
    <source>
        <dbReference type="EMBL" id="JAI07785.1"/>
    </source>
</evidence>
<dbReference type="AlphaFoldDB" id="A0A0E9XYR7"/>
<reference evidence="1" key="2">
    <citation type="journal article" date="2015" name="Fish Shellfish Immunol.">
        <title>Early steps in the European eel (Anguilla anguilla)-Vibrio vulnificus interaction in the gills: Role of the RtxA13 toxin.</title>
        <authorList>
            <person name="Callol A."/>
            <person name="Pajuelo D."/>
            <person name="Ebbesson L."/>
            <person name="Teles M."/>
            <person name="MacKenzie S."/>
            <person name="Amaro C."/>
        </authorList>
    </citation>
    <scope>NUCLEOTIDE SEQUENCE</scope>
</reference>
<name>A0A0E9XYR7_ANGAN</name>
<organism evidence="1">
    <name type="scientific">Anguilla anguilla</name>
    <name type="common">European freshwater eel</name>
    <name type="synonym">Muraena anguilla</name>
    <dbReference type="NCBI Taxonomy" id="7936"/>
    <lineage>
        <taxon>Eukaryota</taxon>
        <taxon>Metazoa</taxon>
        <taxon>Chordata</taxon>
        <taxon>Craniata</taxon>
        <taxon>Vertebrata</taxon>
        <taxon>Euteleostomi</taxon>
        <taxon>Actinopterygii</taxon>
        <taxon>Neopterygii</taxon>
        <taxon>Teleostei</taxon>
        <taxon>Anguilliformes</taxon>
        <taxon>Anguillidae</taxon>
        <taxon>Anguilla</taxon>
    </lineage>
</organism>
<protein>
    <submittedName>
        <fullName evidence="1">Uncharacterized protein</fullName>
    </submittedName>
</protein>
<dbReference type="EMBL" id="GBXM01000793">
    <property type="protein sequence ID" value="JAI07785.1"/>
    <property type="molecule type" value="Transcribed_RNA"/>
</dbReference>
<reference evidence="1" key="1">
    <citation type="submission" date="2014-11" db="EMBL/GenBank/DDBJ databases">
        <authorList>
            <person name="Amaro Gonzalez C."/>
        </authorList>
    </citation>
    <scope>NUCLEOTIDE SEQUENCE</scope>
</reference>